<evidence type="ECO:0000313" key="20">
    <source>
        <dbReference type="Proteomes" id="UP000182793"/>
    </source>
</evidence>
<comment type="pathway">
    <text evidence="3">Cofactor biosynthesis; thiamine diphosphate biosynthesis; 4-amino-2-methyl-5-diphosphomethylpyrimidine from 5-amino-1-(5-phospho-D-ribosyl)imidazole: step 3/3.</text>
</comment>
<keyword evidence="9" id="KW-0547">Nucleotide-binding</keyword>
<dbReference type="GO" id="GO:0005524">
    <property type="term" value="F:ATP binding"/>
    <property type="evidence" value="ECO:0007669"/>
    <property type="project" value="UniProtKB-KW"/>
</dbReference>
<sequence>MSKLQVALTIAGTDPSGGAGIMADLKSFQARGVYGMAVVTSVVAQNTQGVQAICNLDQTILDEQLKSVFSDIEPDAIKTGMLAEVETIERVSQYLNTMSCPYVLDPVMVATSGDRLISQEAVEALKEKLLPLATIITPNLPEAEVLFGQELKDEDAIFKAGKSIQAKYGVKNVVIKGGHLQNEAKDFLFLENGQVQIFTSERIATKHTHGTGCTYAAVITAELAKGRSVQEAVGTAKRFITEAIKTAPELGHGNGPVNHVTYKGD</sequence>
<evidence type="ECO:0000256" key="15">
    <source>
        <dbReference type="ARBA" id="ARBA00043176"/>
    </source>
</evidence>
<dbReference type="FunFam" id="3.40.1190.20:FF:000003">
    <property type="entry name" value="Phosphomethylpyrimidine kinase ThiD"/>
    <property type="match status" value="1"/>
</dbReference>
<dbReference type="Gene3D" id="3.40.1190.20">
    <property type="match status" value="1"/>
</dbReference>
<reference evidence="17 19" key="1">
    <citation type="journal article" date="2014" name="Genome Announc.">
        <title>Draft Genome Sequences of Streptococcus bovis Strains ATCC 33317 and JB1.</title>
        <authorList>
            <person name="Benahmed F.H."/>
            <person name="Gopinath G.R."/>
            <person name="Harbottle H."/>
            <person name="Cotta M.A."/>
            <person name="Luo Y."/>
            <person name="Henderson C."/>
            <person name="Teri P."/>
            <person name="Soppet D."/>
            <person name="Rasmussen M."/>
            <person name="Whitehead T.R."/>
            <person name="Davidson M."/>
        </authorList>
    </citation>
    <scope>NUCLEOTIDE SEQUENCE [LARGE SCALE GENOMIC DNA]</scope>
    <source>
        <strain evidence="17 19">JB1</strain>
    </source>
</reference>
<dbReference type="InterPro" id="IPR013749">
    <property type="entry name" value="PM/HMP-P_kinase-1"/>
</dbReference>
<comment type="similarity">
    <text evidence="4">Belongs to the ThiD family.</text>
</comment>
<gene>
    <name evidence="17" type="ORF">H702_06035</name>
    <name evidence="18" type="ORF">SAMN02910290_01399</name>
</gene>
<evidence type="ECO:0000256" key="5">
    <source>
        <dbReference type="ARBA" id="ARBA00012135"/>
    </source>
</evidence>
<organism evidence="17 19">
    <name type="scientific">Streptococcus equinus JB1</name>
    <dbReference type="NCBI Taxonomy" id="1294274"/>
    <lineage>
        <taxon>Bacteria</taxon>
        <taxon>Bacillati</taxon>
        <taxon>Bacillota</taxon>
        <taxon>Bacilli</taxon>
        <taxon>Lactobacillales</taxon>
        <taxon>Streptococcaceae</taxon>
        <taxon>Streptococcus</taxon>
    </lineage>
</organism>
<dbReference type="RefSeq" id="WP_039696839.1">
    <property type="nucleotide sequence ID" value="NZ_AUZH01000020.1"/>
</dbReference>
<accession>A0A091CB17</accession>
<evidence type="ECO:0000313" key="18">
    <source>
        <dbReference type="EMBL" id="SFL32687.1"/>
    </source>
</evidence>
<dbReference type="EMBL" id="AUZH01000020">
    <property type="protein sequence ID" value="KFN87803.1"/>
    <property type="molecule type" value="Genomic_DNA"/>
</dbReference>
<dbReference type="GO" id="GO:0008972">
    <property type="term" value="F:phosphomethylpyrimidine kinase activity"/>
    <property type="evidence" value="ECO:0007669"/>
    <property type="project" value="UniProtKB-EC"/>
</dbReference>
<comment type="pathway">
    <text evidence="13">Cofactor biosynthesis; thiamine diphosphate biosynthesis; 4-amino-2-methyl-5-diphosphomethylpyrimidine from 5-amino-1-(5-phospho-D-ribosyl)imidazole: step 2/3.</text>
</comment>
<evidence type="ECO:0000256" key="13">
    <source>
        <dbReference type="ARBA" id="ARBA00037917"/>
    </source>
</evidence>
<dbReference type="Proteomes" id="UP000182793">
    <property type="component" value="Unassembled WGS sequence"/>
</dbReference>
<evidence type="ECO:0000256" key="12">
    <source>
        <dbReference type="ARBA" id="ARBA00022977"/>
    </source>
</evidence>
<dbReference type="EC" id="2.7.4.7" evidence="6"/>
<evidence type="ECO:0000313" key="17">
    <source>
        <dbReference type="EMBL" id="KFN87803.1"/>
    </source>
</evidence>
<dbReference type="InterPro" id="IPR029056">
    <property type="entry name" value="Ribokinase-like"/>
</dbReference>
<evidence type="ECO:0000313" key="19">
    <source>
        <dbReference type="Proteomes" id="UP000029382"/>
    </source>
</evidence>
<dbReference type="PANTHER" id="PTHR20858">
    <property type="entry name" value="PHOSPHOMETHYLPYRIMIDINE KINASE"/>
    <property type="match status" value="1"/>
</dbReference>
<dbReference type="GO" id="GO:0005829">
    <property type="term" value="C:cytosol"/>
    <property type="evidence" value="ECO:0007669"/>
    <property type="project" value="TreeGrafter"/>
</dbReference>
<evidence type="ECO:0000256" key="2">
    <source>
        <dbReference type="ARBA" id="ARBA00000565"/>
    </source>
</evidence>
<dbReference type="EMBL" id="FOTG01000007">
    <property type="protein sequence ID" value="SFL32687.1"/>
    <property type="molecule type" value="Genomic_DNA"/>
</dbReference>
<dbReference type="AlphaFoldDB" id="A0A091CB17"/>
<keyword evidence="11" id="KW-0067">ATP-binding</keyword>
<dbReference type="SUPFAM" id="SSF53613">
    <property type="entry name" value="Ribokinase-like"/>
    <property type="match status" value="1"/>
</dbReference>
<feature type="domain" description="Pyridoxamine kinase/Phosphomethylpyrimidine kinase" evidence="16">
    <location>
        <begin position="14"/>
        <end position="258"/>
    </location>
</feature>
<keyword evidence="8" id="KW-0808">Transferase</keyword>
<evidence type="ECO:0000256" key="9">
    <source>
        <dbReference type="ARBA" id="ARBA00022741"/>
    </source>
</evidence>
<proteinExistence type="inferred from homology"/>
<evidence type="ECO:0000256" key="4">
    <source>
        <dbReference type="ARBA" id="ARBA00009879"/>
    </source>
</evidence>
<dbReference type="GO" id="GO:0009228">
    <property type="term" value="P:thiamine biosynthetic process"/>
    <property type="evidence" value="ECO:0007669"/>
    <property type="project" value="UniProtKB-KW"/>
</dbReference>
<comment type="caution">
    <text evidence="17">The sequence shown here is derived from an EMBL/GenBank/DDBJ whole genome shotgun (WGS) entry which is preliminary data.</text>
</comment>
<evidence type="ECO:0000256" key="14">
    <source>
        <dbReference type="ARBA" id="ARBA00042102"/>
    </source>
</evidence>
<dbReference type="Pfam" id="PF08543">
    <property type="entry name" value="Phos_pyr_kin"/>
    <property type="match status" value="1"/>
</dbReference>
<reference evidence="18 20" key="2">
    <citation type="submission" date="2016-10" db="EMBL/GenBank/DDBJ databases">
        <authorList>
            <person name="Varghese N."/>
            <person name="Submissions S."/>
        </authorList>
    </citation>
    <scope>NUCLEOTIDE SEQUENCE [LARGE SCALE GENOMIC DNA]</scope>
    <source>
        <strain evidence="18 20">JB1</strain>
    </source>
</reference>
<evidence type="ECO:0000259" key="16">
    <source>
        <dbReference type="Pfam" id="PF08543"/>
    </source>
</evidence>
<dbReference type="CDD" id="cd01169">
    <property type="entry name" value="HMPP_kinase"/>
    <property type="match status" value="1"/>
</dbReference>
<keyword evidence="12" id="KW-0784">Thiamine biosynthesis</keyword>
<evidence type="ECO:0000256" key="11">
    <source>
        <dbReference type="ARBA" id="ARBA00022840"/>
    </source>
</evidence>
<evidence type="ECO:0000256" key="1">
    <source>
        <dbReference type="ARBA" id="ARBA00000151"/>
    </source>
</evidence>
<dbReference type="InterPro" id="IPR004399">
    <property type="entry name" value="HMP/HMP-P_kinase_dom"/>
</dbReference>
<keyword evidence="20" id="KW-1185">Reference proteome</keyword>
<name>A0A091CB17_STREI</name>
<evidence type="ECO:0000256" key="7">
    <source>
        <dbReference type="ARBA" id="ARBA00019161"/>
    </source>
</evidence>
<evidence type="ECO:0000256" key="3">
    <source>
        <dbReference type="ARBA" id="ARBA00004769"/>
    </source>
</evidence>
<comment type="catalytic activity">
    <reaction evidence="2">
        <text>4-amino-2-methyl-5-(phosphooxymethyl)pyrimidine + ATP = 4-amino-2-methyl-5-(diphosphooxymethyl)pyrimidine + ADP</text>
        <dbReference type="Rhea" id="RHEA:19893"/>
        <dbReference type="ChEBI" id="CHEBI:30616"/>
        <dbReference type="ChEBI" id="CHEBI:57841"/>
        <dbReference type="ChEBI" id="CHEBI:58354"/>
        <dbReference type="ChEBI" id="CHEBI:456216"/>
        <dbReference type="EC" id="2.7.4.7"/>
    </reaction>
</comment>
<dbReference type="Proteomes" id="UP000029382">
    <property type="component" value="Unassembled WGS sequence"/>
</dbReference>
<dbReference type="GO" id="GO:0008902">
    <property type="term" value="F:hydroxymethylpyrimidine kinase activity"/>
    <property type="evidence" value="ECO:0007669"/>
    <property type="project" value="UniProtKB-EC"/>
</dbReference>
<dbReference type="NCBIfam" id="TIGR00097">
    <property type="entry name" value="HMP-P_kinase"/>
    <property type="match status" value="1"/>
</dbReference>
<dbReference type="PANTHER" id="PTHR20858:SF17">
    <property type="entry name" value="HYDROXYMETHYLPYRIMIDINE_PHOSPHOMETHYLPYRIMIDINE KINASE THI20-RELATED"/>
    <property type="match status" value="1"/>
</dbReference>
<dbReference type="EC" id="2.7.1.49" evidence="5"/>
<keyword evidence="10 17" id="KW-0418">Kinase</keyword>
<evidence type="ECO:0000256" key="8">
    <source>
        <dbReference type="ARBA" id="ARBA00022679"/>
    </source>
</evidence>
<evidence type="ECO:0000256" key="6">
    <source>
        <dbReference type="ARBA" id="ARBA00012963"/>
    </source>
</evidence>
<evidence type="ECO:0000256" key="10">
    <source>
        <dbReference type="ARBA" id="ARBA00022777"/>
    </source>
</evidence>
<protein>
    <recommendedName>
        <fullName evidence="7">Hydroxymethylpyrimidine/phosphomethylpyrimidine kinase</fullName>
        <ecNumber evidence="5">2.7.1.49</ecNumber>
        <ecNumber evidence="6">2.7.4.7</ecNumber>
    </recommendedName>
    <alternativeName>
        <fullName evidence="14">Hydroxymethylpyrimidine kinase</fullName>
    </alternativeName>
    <alternativeName>
        <fullName evidence="15">Hydroxymethylpyrimidine phosphate kinase</fullName>
    </alternativeName>
</protein>
<comment type="catalytic activity">
    <reaction evidence="1">
        <text>4-amino-5-hydroxymethyl-2-methylpyrimidine + ATP = 4-amino-2-methyl-5-(phosphooxymethyl)pyrimidine + ADP + H(+)</text>
        <dbReference type="Rhea" id="RHEA:23096"/>
        <dbReference type="ChEBI" id="CHEBI:15378"/>
        <dbReference type="ChEBI" id="CHEBI:16892"/>
        <dbReference type="ChEBI" id="CHEBI:30616"/>
        <dbReference type="ChEBI" id="CHEBI:58354"/>
        <dbReference type="ChEBI" id="CHEBI:456216"/>
        <dbReference type="EC" id="2.7.1.49"/>
    </reaction>
</comment>